<gene>
    <name evidence="1" type="ORF">GCM10025759_00970</name>
</gene>
<dbReference type="Proteomes" id="UP001501083">
    <property type="component" value="Unassembled WGS sequence"/>
</dbReference>
<organism evidence="1 2">
    <name type="scientific">Lysobacter panacisoli</name>
    <dbReference type="NCBI Taxonomy" id="1255263"/>
    <lineage>
        <taxon>Bacteria</taxon>
        <taxon>Pseudomonadati</taxon>
        <taxon>Pseudomonadota</taxon>
        <taxon>Gammaproteobacteria</taxon>
        <taxon>Lysobacterales</taxon>
        <taxon>Lysobacteraceae</taxon>
        <taxon>Lysobacter</taxon>
    </lineage>
</organism>
<proteinExistence type="predicted"/>
<reference evidence="2" key="1">
    <citation type="journal article" date="2019" name="Int. J. Syst. Evol. Microbiol.">
        <title>The Global Catalogue of Microorganisms (GCM) 10K type strain sequencing project: providing services to taxonomists for standard genome sequencing and annotation.</title>
        <authorList>
            <consortium name="The Broad Institute Genomics Platform"/>
            <consortium name="The Broad Institute Genome Sequencing Center for Infectious Disease"/>
            <person name="Wu L."/>
            <person name="Ma J."/>
        </authorList>
    </citation>
    <scope>NUCLEOTIDE SEQUENCE [LARGE SCALE GENOMIC DNA]</scope>
    <source>
        <strain evidence="2">JCM 19212</strain>
    </source>
</reference>
<evidence type="ECO:0000313" key="2">
    <source>
        <dbReference type="Proteomes" id="UP001501083"/>
    </source>
</evidence>
<keyword evidence="2" id="KW-1185">Reference proteome</keyword>
<comment type="caution">
    <text evidence="1">The sequence shown here is derived from an EMBL/GenBank/DDBJ whole genome shotgun (WGS) entry which is preliminary data.</text>
</comment>
<sequence>MLYFTNTPSHTPTDKDTAMNALRTFSASFAKSAKVPPAVLANARAHRERDFGVGYGNSSGYASNRRYTSEWAPPRFRFA</sequence>
<evidence type="ECO:0000313" key="1">
    <source>
        <dbReference type="EMBL" id="GAA5066976.1"/>
    </source>
</evidence>
<protein>
    <submittedName>
        <fullName evidence="1">Uncharacterized protein</fullName>
    </submittedName>
</protein>
<name>A0ABP9KW25_9GAMM</name>
<dbReference type="EMBL" id="BAABKY010000001">
    <property type="protein sequence ID" value="GAA5066976.1"/>
    <property type="molecule type" value="Genomic_DNA"/>
</dbReference>
<accession>A0ABP9KW25</accession>